<dbReference type="GO" id="GO:0030246">
    <property type="term" value="F:carbohydrate binding"/>
    <property type="evidence" value="ECO:0007669"/>
    <property type="project" value="InterPro"/>
</dbReference>
<dbReference type="Pfam" id="PF00754">
    <property type="entry name" value="F5_F8_type_C"/>
    <property type="match status" value="1"/>
</dbReference>
<dbReference type="EMBL" id="QJRN01000005">
    <property type="protein sequence ID" value="PYC38863.1"/>
    <property type="molecule type" value="Genomic_DNA"/>
</dbReference>
<dbReference type="RefSeq" id="WP_110596231.1">
    <property type="nucleotide sequence ID" value="NZ_QJRM01000009.1"/>
</dbReference>
<dbReference type="InterPro" id="IPR000421">
    <property type="entry name" value="FA58C"/>
</dbReference>
<dbReference type="CDD" id="cd12215">
    <property type="entry name" value="ChiC_BD"/>
    <property type="match status" value="1"/>
</dbReference>
<dbReference type="SUPFAM" id="SSF55486">
    <property type="entry name" value="Metalloproteases ('zincins'), catalytic domain"/>
    <property type="match status" value="1"/>
</dbReference>
<dbReference type="AlphaFoldDB" id="A0A9Q6IHD5"/>
<dbReference type="Pfam" id="PF02839">
    <property type="entry name" value="CBM_5_12"/>
    <property type="match status" value="1"/>
</dbReference>
<dbReference type="InterPro" id="IPR036573">
    <property type="entry name" value="CBM_sf_5/12"/>
</dbReference>
<dbReference type="SUPFAM" id="SSF49785">
    <property type="entry name" value="Galactose-binding domain-like"/>
    <property type="match status" value="1"/>
</dbReference>
<accession>A0A9Q6IHD5</accession>
<dbReference type="InterPro" id="IPR013783">
    <property type="entry name" value="Ig-like_fold"/>
</dbReference>
<feature type="domain" description="F5/8 type C" evidence="3">
    <location>
        <begin position="531"/>
        <end position="679"/>
    </location>
</feature>
<sequence>MPHRQLPYLSLADAIRAASLGAVLLMPLANPALADETSPAPPAVASTAVISGPFIDIQALNPDPRLRNAPAASTERLTQATGLSIGALRLDQDDRFKDIKVLVGRAQGPARLAFGESNVIVTARSDGSFIALLPNATIRGDANGQQTLIPAETRHSHAPGNIDYVQSEQAQEPNLLQTRNGQRSFQVDRNAQGETVIDLLAGFSQAAADYIGDHEAYALAQVASVNHALRQSQIEGVRLRLVGTQVIAEDHPITSGPDGTMRKVSTLFAEGMRQYSPDLVTGFFVGTPGVDTMLGWGNINGRYSINNIKSPTTFRHEVGHNIGGDHCSDGSSDRFGYHNGRVGTILCGNHVGYYSNPEVRDNLGVPLGQLGTANMARLWREGAQRMSAYSPAVIPMDHEQVTPLLSKSIDLKQNVIHYEALDIPEGTERLALSINHGPRHERAGKVQLLLKHGARPTASDYDYRSLENHGVALGVSHPKPGRWYVGVRAEKNKSASDQLLEGHVFAKTQETSQARYLRFVATSSINGSKVASIAELLLADAKGKPLPRNGWRVHSVNGKTSGIDNSLWFVDGKPNSYWSSGSASYPHEIIIDLGAERGFSSLNYLPRQNNDAAGNIKGYEVYGGDSPTSAWALLAKGEFSADNEVKSVALKPVEASLPPVAVISGRSQANAGERVLLDASGSSDPQGKALSFAWQVTPALDFSYDGASVSFNAPQLKQDTRYRFTLSVDNGQKTATAEHSVTVLAPPPQTAPGCTAAWTRSTAYLGGQKVSHNGRFFLARWWTQGQEPGNPAFTGPDFSGKVWNDLGPCH</sequence>
<comment type="caution">
    <text evidence="4">The sequence shown here is derived from an EMBL/GenBank/DDBJ whole genome shotgun (WGS) entry which is preliminary data.</text>
</comment>
<gene>
    <name evidence="4" type="ORF">DMX08_10235</name>
</gene>
<evidence type="ECO:0000256" key="1">
    <source>
        <dbReference type="ARBA" id="ARBA00022801"/>
    </source>
</evidence>
<dbReference type="Gene3D" id="2.60.40.10">
    <property type="entry name" value="Immunoglobulins"/>
    <property type="match status" value="1"/>
</dbReference>
<feature type="chain" id="PRO_5040261865" evidence="2">
    <location>
        <begin position="35"/>
        <end position="810"/>
    </location>
</feature>
<dbReference type="GO" id="GO:0004553">
    <property type="term" value="F:hydrolase activity, hydrolyzing O-glycosyl compounds"/>
    <property type="evidence" value="ECO:0007669"/>
    <property type="project" value="InterPro"/>
</dbReference>
<dbReference type="Proteomes" id="UP000248188">
    <property type="component" value="Unassembled WGS sequence"/>
</dbReference>
<proteinExistence type="predicted"/>
<keyword evidence="2" id="KW-0732">Signal</keyword>
<dbReference type="SUPFAM" id="SSF51055">
    <property type="entry name" value="Carbohydrate binding domain"/>
    <property type="match status" value="1"/>
</dbReference>
<dbReference type="InterPro" id="IPR022409">
    <property type="entry name" value="PKD/Chitinase_dom"/>
</dbReference>
<keyword evidence="1" id="KW-0378">Hydrolase</keyword>
<dbReference type="SMART" id="SM00089">
    <property type="entry name" value="PKD"/>
    <property type="match status" value="1"/>
</dbReference>
<organism evidence="4 5">
    <name type="scientific">Pseudomonas protegens</name>
    <dbReference type="NCBI Taxonomy" id="380021"/>
    <lineage>
        <taxon>Bacteria</taxon>
        <taxon>Pseudomonadati</taxon>
        <taxon>Pseudomonadota</taxon>
        <taxon>Gammaproteobacteria</taxon>
        <taxon>Pseudomonadales</taxon>
        <taxon>Pseudomonadaceae</taxon>
        <taxon>Pseudomonas</taxon>
    </lineage>
</organism>
<dbReference type="Gene3D" id="2.60.120.260">
    <property type="entry name" value="Galactose-binding domain-like"/>
    <property type="match status" value="1"/>
</dbReference>
<name>A0A9Q6IHD5_9PSED</name>
<dbReference type="InterPro" id="IPR008979">
    <property type="entry name" value="Galactose-bd-like_sf"/>
</dbReference>
<dbReference type="Gene3D" id="2.60.120.380">
    <property type="match status" value="1"/>
</dbReference>
<evidence type="ECO:0000313" key="5">
    <source>
        <dbReference type="Proteomes" id="UP000248188"/>
    </source>
</evidence>
<dbReference type="PROSITE" id="PS50022">
    <property type="entry name" value="FA58C_3"/>
    <property type="match status" value="1"/>
</dbReference>
<evidence type="ECO:0000256" key="2">
    <source>
        <dbReference type="SAM" id="SignalP"/>
    </source>
</evidence>
<dbReference type="SMART" id="SM00495">
    <property type="entry name" value="ChtBD3"/>
    <property type="match status" value="1"/>
</dbReference>
<reference evidence="4 5" key="1">
    <citation type="submission" date="2018-06" db="EMBL/GenBank/DDBJ databases">
        <title>Pseudomonas diversity within urban Lake Michigan freshwaters.</title>
        <authorList>
            <person name="Batrich M."/>
            <person name="Hatzopoulos T."/>
            <person name="Putonti C."/>
        </authorList>
    </citation>
    <scope>NUCLEOTIDE SEQUENCE [LARGE SCALE GENOMIC DNA]</scope>
    <source>
        <strain evidence="4 5">MB-090624</strain>
    </source>
</reference>
<dbReference type="GO" id="GO:0005975">
    <property type="term" value="P:carbohydrate metabolic process"/>
    <property type="evidence" value="ECO:0007669"/>
    <property type="project" value="InterPro"/>
</dbReference>
<dbReference type="InterPro" id="IPR003610">
    <property type="entry name" value="CBM5/12"/>
</dbReference>
<evidence type="ECO:0000313" key="4">
    <source>
        <dbReference type="EMBL" id="PYC38863.1"/>
    </source>
</evidence>
<dbReference type="Gene3D" id="2.10.10.20">
    <property type="entry name" value="Carbohydrate-binding module superfamily 5/12"/>
    <property type="match status" value="1"/>
</dbReference>
<dbReference type="GO" id="GO:0005576">
    <property type="term" value="C:extracellular region"/>
    <property type="evidence" value="ECO:0007669"/>
    <property type="project" value="InterPro"/>
</dbReference>
<evidence type="ECO:0000259" key="3">
    <source>
        <dbReference type="PROSITE" id="PS50022"/>
    </source>
</evidence>
<protein>
    <submittedName>
        <fullName evidence="4">Carbohydrate-binding family V/XII protein</fullName>
    </submittedName>
</protein>
<feature type="signal peptide" evidence="2">
    <location>
        <begin position="1"/>
        <end position="34"/>
    </location>
</feature>